<protein>
    <submittedName>
        <fullName evidence="4">ABC transporter</fullName>
    </submittedName>
</protein>
<gene>
    <name evidence="4" type="ORF">SPIRO4BDMA_50591</name>
</gene>
<dbReference type="InterPro" id="IPR050107">
    <property type="entry name" value="ABC_carbohydrate_import_ATPase"/>
</dbReference>
<dbReference type="AlphaFoldDB" id="A0A3P3XRZ4"/>
<evidence type="ECO:0000259" key="3">
    <source>
        <dbReference type="PROSITE" id="PS50893"/>
    </source>
</evidence>
<dbReference type="InterPro" id="IPR017871">
    <property type="entry name" value="ABC_transporter-like_CS"/>
</dbReference>
<dbReference type="CDD" id="cd03216">
    <property type="entry name" value="ABC_Carb_Monos_I"/>
    <property type="match status" value="1"/>
</dbReference>
<evidence type="ECO:0000313" key="4">
    <source>
        <dbReference type="EMBL" id="SLM19076.1"/>
    </source>
</evidence>
<evidence type="ECO:0000256" key="2">
    <source>
        <dbReference type="ARBA" id="ARBA00022840"/>
    </source>
</evidence>
<dbReference type="Pfam" id="PF00005">
    <property type="entry name" value="ABC_tran"/>
    <property type="match status" value="1"/>
</dbReference>
<dbReference type="EMBL" id="FWDO01000005">
    <property type="protein sequence ID" value="SLM19076.1"/>
    <property type="molecule type" value="Genomic_DNA"/>
</dbReference>
<dbReference type="GO" id="GO:0016887">
    <property type="term" value="F:ATP hydrolysis activity"/>
    <property type="evidence" value="ECO:0007669"/>
    <property type="project" value="InterPro"/>
</dbReference>
<dbReference type="PROSITE" id="PS00211">
    <property type="entry name" value="ABC_TRANSPORTER_1"/>
    <property type="match status" value="1"/>
</dbReference>
<proteinExistence type="predicted"/>
<dbReference type="PANTHER" id="PTHR43790:SF8">
    <property type="entry name" value="SUGAR ABC TRANSPORTER ATP-BINDING PROTEIN"/>
    <property type="match status" value="1"/>
</dbReference>
<dbReference type="InterPro" id="IPR003593">
    <property type="entry name" value="AAA+_ATPase"/>
</dbReference>
<dbReference type="InterPro" id="IPR027417">
    <property type="entry name" value="P-loop_NTPase"/>
</dbReference>
<organism evidence="4">
    <name type="scientific">uncultured spirochete</name>
    <dbReference type="NCBI Taxonomy" id="156406"/>
    <lineage>
        <taxon>Bacteria</taxon>
        <taxon>Pseudomonadati</taxon>
        <taxon>Spirochaetota</taxon>
        <taxon>Spirochaetia</taxon>
        <taxon>Spirochaetales</taxon>
        <taxon>environmental samples</taxon>
    </lineage>
</organism>
<dbReference type="SMART" id="SM00382">
    <property type="entry name" value="AAA"/>
    <property type="match status" value="1"/>
</dbReference>
<dbReference type="PANTHER" id="PTHR43790">
    <property type="entry name" value="CARBOHYDRATE TRANSPORT ATP-BINDING PROTEIN MG119-RELATED"/>
    <property type="match status" value="1"/>
</dbReference>
<accession>A0A3P3XRZ4</accession>
<evidence type="ECO:0000256" key="1">
    <source>
        <dbReference type="ARBA" id="ARBA00022741"/>
    </source>
</evidence>
<dbReference type="InterPro" id="IPR003439">
    <property type="entry name" value="ABC_transporter-like_ATP-bd"/>
</dbReference>
<dbReference type="SUPFAM" id="SSF52540">
    <property type="entry name" value="P-loop containing nucleoside triphosphate hydrolases"/>
    <property type="match status" value="1"/>
</dbReference>
<dbReference type="PROSITE" id="PS50893">
    <property type="entry name" value="ABC_TRANSPORTER_2"/>
    <property type="match status" value="1"/>
</dbReference>
<sequence length="253" mass="27859">MAHLLEAKNITKRFGGLTAVDDVSFYVDEGEVVAFVGDNGAGKSTLIKIISGVHKPDIGEIFLDGEKIHIGSPIDAINYGIETIYQDLALAENMDVPSNIFLGRESTKKIFGVVPVVNHEHMMRESHKVLDRLDIDIPSLKSNIRNLSGGQRQAVAISRSIYWKARVLIMDEPTAALGIAEQKKVLELVSSLRKQGIAIIIISHQMYDVFSVADRIIVMRRGIKAGERLVKNTTSEEIVSLIVGAESVEKRSQ</sequence>
<keyword evidence="1" id="KW-0547">Nucleotide-binding</keyword>
<keyword evidence="2" id="KW-0067">ATP-binding</keyword>
<feature type="domain" description="ABC transporter" evidence="3">
    <location>
        <begin position="5"/>
        <end position="246"/>
    </location>
</feature>
<name>A0A3P3XRZ4_9SPIR</name>
<dbReference type="Gene3D" id="3.40.50.300">
    <property type="entry name" value="P-loop containing nucleotide triphosphate hydrolases"/>
    <property type="match status" value="1"/>
</dbReference>
<dbReference type="GO" id="GO:0005524">
    <property type="term" value="F:ATP binding"/>
    <property type="evidence" value="ECO:0007669"/>
    <property type="project" value="UniProtKB-KW"/>
</dbReference>
<reference evidence="4" key="1">
    <citation type="submission" date="2017-02" db="EMBL/GenBank/DDBJ databases">
        <authorList>
            <person name="Regsiter A."/>
            <person name="William W."/>
        </authorList>
    </citation>
    <scope>NUCLEOTIDE SEQUENCE</scope>
    <source>
        <strain evidence="4">BdmA 4</strain>
    </source>
</reference>